<dbReference type="Pfam" id="PF00872">
    <property type="entry name" value="Transposase_mut"/>
    <property type="match status" value="1"/>
</dbReference>
<accession>T0YX70</accession>
<comment type="caution">
    <text evidence="5">The sequence shown here is derived from an EMBL/GenBank/DDBJ whole genome shotgun (WGS) entry which is preliminary data.</text>
</comment>
<dbReference type="GO" id="GO:0004803">
    <property type="term" value="F:transposase activity"/>
    <property type="evidence" value="ECO:0007669"/>
    <property type="project" value="InterPro"/>
</dbReference>
<dbReference type="InterPro" id="IPR001207">
    <property type="entry name" value="Transposase_mutator"/>
</dbReference>
<gene>
    <name evidence="5" type="ORF">B1B_15021</name>
</gene>
<reference evidence="5" key="1">
    <citation type="submission" date="2013-08" db="EMBL/GenBank/DDBJ databases">
        <authorList>
            <person name="Mendez C."/>
            <person name="Richter M."/>
            <person name="Ferrer M."/>
            <person name="Sanchez J."/>
        </authorList>
    </citation>
    <scope>NUCLEOTIDE SEQUENCE</scope>
</reference>
<feature type="region of interest" description="Disordered" evidence="4">
    <location>
        <begin position="65"/>
        <end position="106"/>
    </location>
</feature>
<organism evidence="5">
    <name type="scientific">mine drainage metagenome</name>
    <dbReference type="NCBI Taxonomy" id="410659"/>
    <lineage>
        <taxon>unclassified sequences</taxon>
        <taxon>metagenomes</taxon>
        <taxon>ecological metagenomes</taxon>
    </lineage>
</organism>
<evidence type="ECO:0000256" key="4">
    <source>
        <dbReference type="SAM" id="MobiDB-lite"/>
    </source>
</evidence>
<dbReference type="EMBL" id="AUZY01009989">
    <property type="protein sequence ID" value="EQD40201.1"/>
    <property type="molecule type" value="Genomic_DNA"/>
</dbReference>
<name>T0YX70_9ZZZZ</name>
<evidence type="ECO:0000256" key="2">
    <source>
        <dbReference type="ARBA" id="ARBA00023125"/>
    </source>
</evidence>
<evidence type="ECO:0000256" key="1">
    <source>
        <dbReference type="ARBA" id="ARBA00022578"/>
    </source>
</evidence>
<dbReference type="GO" id="GO:0006313">
    <property type="term" value="P:DNA transposition"/>
    <property type="evidence" value="ECO:0007669"/>
    <property type="project" value="InterPro"/>
</dbReference>
<sequence>MPNKTKKAAKAAAELPRIPKELIDQFVTGPMSAEAVNTASMAFKKALIERALGAELSHHLGYAPGVAKPERAQNHRNGASGKTVLTGEGPLRLDMPRDREGSFERS</sequence>
<keyword evidence="1" id="KW-0815">Transposition</keyword>
<dbReference type="AlphaFoldDB" id="T0YX70"/>
<evidence type="ECO:0000256" key="3">
    <source>
        <dbReference type="ARBA" id="ARBA00023172"/>
    </source>
</evidence>
<reference evidence="5" key="2">
    <citation type="journal article" date="2014" name="ISME J.">
        <title>Microbial stratification in low pH oxic and suboxic macroscopic growths along an acid mine drainage.</title>
        <authorList>
            <person name="Mendez-Garcia C."/>
            <person name="Mesa V."/>
            <person name="Sprenger R.R."/>
            <person name="Richter M."/>
            <person name="Diez M.S."/>
            <person name="Solano J."/>
            <person name="Bargiela R."/>
            <person name="Golyshina O.V."/>
            <person name="Manteca A."/>
            <person name="Ramos J.L."/>
            <person name="Gallego J.R."/>
            <person name="Llorente I."/>
            <person name="Martins Dos Santos V.A."/>
            <person name="Jensen O.N."/>
            <person name="Pelaez A.I."/>
            <person name="Sanchez J."/>
            <person name="Ferrer M."/>
        </authorList>
    </citation>
    <scope>NUCLEOTIDE SEQUENCE</scope>
</reference>
<protein>
    <submittedName>
        <fullName evidence="5">Transposase mutator type</fullName>
    </submittedName>
</protein>
<evidence type="ECO:0000313" key="5">
    <source>
        <dbReference type="EMBL" id="EQD40201.1"/>
    </source>
</evidence>
<keyword evidence="2" id="KW-0238">DNA-binding</keyword>
<keyword evidence="3" id="KW-0233">DNA recombination</keyword>
<proteinExistence type="predicted"/>
<dbReference type="GO" id="GO:0003677">
    <property type="term" value="F:DNA binding"/>
    <property type="evidence" value="ECO:0007669"/>
    <property type="project" value="UniProtKB-KW"/>
</dbReference>
<feature type="compositionally biased region" description="Basic and acidic residues" evidence="4">
    <location>
        <begin position="94"/>
        <end position="106"/>
    </location>
</feature>